<feature type="domain" description="SRCR" evidence="8">
    <location>
        <begin position="240"/>
        <end position="345"/>
    </location>
</feature>
<comment type="subcellular location">
    <subcellularLocation>
        <location evidence="1">Secreted</location>
    </subcellularLocation>
</comment>
<dbReference type="Ensembl" id="ENSSLUT00000053696.1">
    <property type="protein sequence ID" value="ENSSLUP00000052160.1"/>
    <property type="gene ID" value="ENSSLUG00000022604.1"/>
</dbReference>
<feature type="disulfide bond" evidence="7">
    <location>
        <begin position="310"/>
        <end position="320"/>
    </location>
</feature>
<dbReference type="GeneTree" id="ENSGT00940000163299"/>
<feature type="disulfide bond" evidence="7">
    <location>
        <begin position="782"/>
        <end position="792"/>
    </location>
</feature>
<evidence type="ECO:0000256" key="1">
    <source>
        <dbReference type="ARBA" id="ARBA00004613"/>
    </source>
</evidence>
<keyword evidence="2" id="KW-0964">Secreted</keyword>
<dbReference type="PROSITE" id="PS50287">
    <property type="entry name" value="SRCR_2"/>
    <property type="match status" value="9"/>
</dbReference>
<feature type="disulfide bond" evidence="7">
    <location>
        <begin position="944"/>
        <end position="954"/>
    </location>
</feature>
<dbReference type="InterPro" id="IPR036772">
    <property type="entry name" value="SRCR-like_dom_sf"/>
</dbReference>
<sequence length="1116" mass="122078">RLLFLHPVSQLFRLVNGTSMCSGRLEVKTNQSTQRWSSVCEDVFDQQDAEVVCRELGCGAPLVLQGALYGEVEAPMWTKEFQCGGRESFESLNCCFLTSFYSVWCLFSFSILSSIISPDSVRLVNGTSLCSGRLEVKTNQSNQRWSSVCEDDFDQQDAEVVCRELGCGPPSVLQGALYGEVEPPMRTKEFQCGGQESALLDYRSSGSDRNTCSPGKAVGLTCSGRRGAAALIWFISPDAVRLVGGASRCAGTLELQYHRYWRPVGGYYYPGWNLKKADAVCRELNCGSAVSVEERQESSVRSVWRIRSECVRYGYALRKCATSDSSSSILDLTCSVPQSAPSTSQLPSQLRSTASHPSCTHLFESLNCCFLASFYSVWCLFSFSIVSSIISPDSVRLMNGTSLCSGRLEVKTNQSTQRWSSVCEDDFDQQDAEVVCRELGCGPPSVLQGVGAAALIWLISVLMKLTLFFHAGFCSEPVRLVGGSSHCAGILEVKQGEWRPMVVYPWTLMTAAAACRELDCGSAVSVEERKESSHRSVWRMRSNCVQSGSALRDCAESRYSAYIQDLTCSGKPISESSMTSYSVRLVNGTSLCSGRLEVKTNQSTQRWSSVCEDDFDQQDAEVVCRELGCGPPSILQGVLYGEVEPPMRSKEFQCGGHESALMDCRSSGSDRNTCSPGKVVGLTCSGRRGAAALIWFISVLMKLTLLFHAGFCSEPVRLVGGSSHCAGTLEVKQGEWRPMVVYPWTLKTAAAVCRELDCGSAVSVEERKESSHRSVWRMRSNCVQSGSALRDCAESRYSAYIQDLTCSGKSISESSMTSCMTVMYPVCQTHAAARMAADFQFESLNCCFLTSFYSVWCLFSLSIVSSIISPDSVRLVNGTSLCSGRLEVKTNQSTQHWSSVCEDDFDQQDAEVVCRELGCGAPSVLQGALYGEVEPPMWTKEFQCGGNESALLDCRSSVSDRNTCSPGKAVGVTCSGRRGAAALIWFISVLMKLTLFFHAGFCSEPVRLVGGAIHCAGTLEVKQGEWRPMVVYPWTLKTAAAVCRELDCGSAVSVEERKESSDRSVWRMRSNCVQSGSALRECAESHYSAYIQDFTCSGKPISESSMTSCMTVMYPC</sequence>
<evidence type="ECO:0000256" key="3">
    <source>
        <dbReference type="ARBA" id="ARBA00022729"/>
    </source>
</evidence>
<reference evidence="9" key="2">
    <citation type="submission" date="2025-09" db="UniProtKB">
        <authorList>
            <consortium name="Ensembl"/>
        </authorList>
    </citation>
    <scope>IDENTIFICATION</scope>
</reference>
<dbReference type="AlphaFoldDB" id="A0A8D0DB48"/>
<evidence type="ECO:0000313" key="9">
    <source>
        <dbReference type="Ensembl" id="ENSSLUP00000052160.1"/>
    </source>
</evidence>
<evidence type="ECO:0000256" key="6">
    <source>
        <dbReference type="ARBA" id="ARBA00023180"/>
    </source>
</evidence>
<evidence type="ECO:0000256" key="7">
    <source>
        <dbReference type="PROSITE-ProRule" id="PRU00196"/>
    </source>
</evidence>
<feature type="disulfide bond" evidence="7">
    <location>
        <begin position="1072"/>
        <end position="1082"/>
    </location>
</feature>
<feature type="disulfide bond" evidence="7">
    <location>
        <begin position="654"/>
        <end position="664"/>
    </location>
</feature>
<dbReference type="SMART" id="SM00202">
    <property type="entry name" value="SR"/>
    <property type="match status" value="9"/>
</dbReference>
<feature type="domain" description="SRCR" evidence="8">
    <location>
        <begin position="1006"/>
        <end position="1110"/>
    </location>
</feature>
<keyword evidence="6" id="KW-0325">Glycoprotein</keyword>
<evidence type="ECO:0000256" key="5">
    <source>
        <dbReference type="ARBA" id="ARBA00023157"/>
    </source>
</evidence>
<evidence type="ECO:0000256" key="2">
    <source>
        <dbReference type="ARBA" id="ARBA00022525"/>
    </source>
</evidence>
<dbReference type="GO" id="GO:0005615">
    <property type="term" value="C:extracellular space"/>
    <property type="evidence" value="ECO:0007669"/>
    <property type="project" value="TreeGrafter"/>
</dbReference>
<keyword evidence="5 7" id="KW-1015">Disulfide bond</keyword>
<feature type="domain" description="SRCR" evidence="8">
    <location>
        <begin position="395"/>
        <end position="442"/>
    </location>
</feature>
<reference evidence="9" key="1">
    <citation type="submission" date="2025-08" db="UniProtKB">
        <authorList>
            <consortium name="Ensembl"/>
        </authorList>
    </citation>
    <scope>IDENTIFICATION</scope>
</reference>
<organism evidence="9 10">
    <name type="scientific">Sander lucioperca</name>
    <name type="common">Pike-perch</name>
    <name type="synonym">Perca lucioperca</name>
    <dbReference type="NCBI Taxonomy" id="283035"/>
    <lineage>
        <taxon>Eukaryota</taxon>
        <taxon>Metazoa</taxon>
        <taxon>Chordata</taxon>
        <taxon>Craniata</taxon>
        <taxon>Vertebrata</taxon>
        <taxon>Euteleostomi</taxon>
        <taxon>Actinopterygii</taxon>
        <taxon>Neopterygii</taxon>
        <taxon>Teleostei</taxon>
        <taxon>Neoteleostei</taxon>
        <taxon>Acanthomorphata</taxon>
        <taxon>Eupercaria</taxon>
        <taxon>Perciformes</taxon>
        <taxon>Percoidei</taxon>
        <taxon>Percidae</taxon>
        <taxon>Luciopercinae</taxon>
        <taxon>Sander</taxon>
    </lineage>
</organism>
<dbReference type="InterPro" id="IPR001190">
    <property type="entry name" value="SRCR"/>
</dbReference>
<dbReference type="Proteomes" id="UP000694568">
    <property type="component" value="Unplaced"/>
</dbReference>
<dbReference type="PRINTS" id="PR00258">
    <property type="entry name" value="SPERACTRCPTR"/>
</dbReference>
<feature type="domain" description="SRCR" evidence="8">
    <location>
        <begin position="12"/>
        <end position="95"/>
    </location>
</feature>
<dbReference type="GO" id="GO:0004252">
    <property type="term" value="F:serine-type endopeptidase activity"/>
    <property type="evidence" value="ECO:0007669"/>
    <property type="project" value="TreeGrafter"/>
</dbReference>
<feature type="domain" description="SRCR" evidence="8">
    <location>
        <begin position="121"/>
        <end position="223"/>
    </location>
</feature>
<evidence type="ECO:0000256" key="4">
    <source>
        <dbReference type="ARBA" id="ARBA00022737"/>
    </source>
</evidence>
<dbReference type="SUPFAM" id="SSF56487">
    <property type="entry name" value="SRCR-like"/>
    <property type="match status" value="9"/>
</dbReference>
<dbReference type="FunFam" id="3.10.250.10:FF:000004">
    <property type="entry name" value="Scavenger receptor cysteine-rich type 1 protein M130"/>
    <property type="match status" value="1"/>
</dbReference>
<feature type="domain" description="SRCR" evidence="8">
    <location>
        <begin position="478"/>
        <end position="581"/>
    </location>
</feature>
<dbReference type="PANTHER" id="PTHR48071">
    <property type="entry name" value="SRCR DOMAIN-CONTAINING PROTEIN"/>
    <property type="match status" value="1"/>
</dbReference>
<dbReference type="FunFam" id="3.10.250.10:FF:000013">
    <property type="entry name" value="CD163 molecule like 1"/>
    <property type="match status" value="1"/>
</dbReference>
<name>A0A8D0DB48_SANLU</name>
<evidence type="ECO:0000313" key="10">
    <source>
        <dbReference type="Proteomes" id="UP000694568"/>
    </source>
</evidence>
<dbReference type="GO" id="GO:0005886">
    <property type="term" value="C:plasma membrane"/>
    <property type="evidence" value="ECO:0007669"/>
    <property type="project" value="TreeGrafter"/>
</dbReference>
<feature type="domain" description="SRCR" evidence="8">
    <location>
        <begin position="716"/>
        <end position="820"/>
    </location>
</feature>
<dbReference type="FunFam" id="3.10.250.10:FF:000032">
    <property type="entry name" value="Si:dkey-14d8.20"/>
    <property type="match status" value="1"/>
</dbReference>
<comment type="caution">
    <text evidence="7">Lacks conserved residue(s) required for the propagation of feature annotation.</text>
</comment>
<evidence type="ECO:0000259" key="8">
    <source>
        <dbReference type="PROSITE" id="PS50287"/>
    </source>
</evidence>
<feature type="domain" description="SRCR" evidence="8">
    <location>
        <begin position="873"/>
        <end position="975"/>
    </location>
</feature>
<accession>A0A8D0DB48</accession>
<feature type="domain" description="SRCR" evidence="8">
    <location>
        <begin position="583"/>
        <end position="685"/>
    </location>
</feature>
<dbReference type="Gene3D" id="3.10.250.10">
    <property type="entry name" value="SRCR-like domain"/>
    <property type="match status" value="9"/>
</dbReference>
<dbReference type="Pfam" id="PF00530">
    <property type="entry name" value="SRCR"/>
    <property type="match status" value="9"/>
</dbReference>
<keyword evidence="10" id="KW-1185">Reference proteome</keyword>
<protein>
    <recommendedName>
        <fullName evidence="8">SRCR domain-containing protein</fullName>
    </recommendedName>
</protein>
<dbReference type="PANTHER" id="PTHR48071:SF15">
    <property type="entry name" value="SRCR DOMAIN-CONTAINING PROTEIN"/>
    <property type="match status" value="1"/>
</dbReference>
<proteinExistence type="predicted"/>
<dbReference type="GO" id="GO:0031638">
    <property type="term" value="P:zymogen activation"/>
    <property type="evidence" value="ECO:0007669"/>
    <property type="project" value="TreeGrafter"/>
</dbReference>
<keyword evidence="3" id="KW-0732">Signal</keyword>
<keyword evidence="4" id="KW-0677">Repeat</keyword>
<feature type="disulfide bond" evidence="7">
    <location>
        <begin position="544"/>
        <end position="554"/>
    </location>
</feature>